<dbReference type="Proteomes" id="UP001154282">
    <property type="component" value="Unassembled WGS sequence"/>
</dbReference>
<gene>
    <name evidence="1" type="ORF">LITE_LOCUS24805</name>
</gene>
<evidence type="ECO:0000313" key="1">
    <source>
        <dbReference type="EMBL" id="CAI0435726.1"/>
    </source>
</evidence>
<evidence type="ECO:0000313" key="2">
    <source>
        <dbReference type="Proteomes" id="UP001154282"/>
    </source>
</evidence>
<reference evidence="1" key="1">
    <citation type="submission" date="2022-08" db="EMBL/GenBank/DDBJ databases">
        <authorList>
            <person name="Gutierrez-Valencia J."/>
        </authorList>
    </citation>
    <scope>NUCLEOTIDE SEQUENCE</scope>
</reference>
<organism evidence="1 2">
    <name type="scientific">Linum tenue</name>
    <dbReference type="NCBI Taxonomy" id="586396"/>
    <lineage>
        <taxon>Eukaryota</taxon>
        <taxon>Viridiplantae</taxon>
        <taxon>Streptophyta</taxon>
        <taxon>Embryophyta</taxon>
        <taxon>Tracheophyta</taxon>
        <taxon>Spermatophyta</taxon>
        <taxon>Magnoliopsida</taxon>
        <taxon>eudicotyledons</taxon>
        <taxon>Gunneridae</taxon>
        <taxon>Pentapetalae</taxon>
        <taxon>rosids</taxon>
        <taxon>fabids</taxon>
        <taxon>Malpighiales</taxon>
        <taxon>Linaceae</taxon>
        <taxon>Linum</taxon>
    </lineage>
</organism>
<accession>A0AAV0LNB9</accession>
<name>A0AAV0LNB9_9ROSI</name>
<dbReference type="AlphaFoldDB" id="A0AAV0LNB9"/>
<comment type="caution">
    <text evidence="1">The sequence shown here is derived from an EMBL/GenBank/DDBJ whole genome shotgun (WGS) entry which is preliminary data.</text>
</comment>
<proteinExistence type="predicted"/>
<keyword evidence="2" id="KW-1185">Reference proteome</keyword>
<protein>
    <submittedName>
        <fullName evidence="1">Uncharacterized protein</fullName>
    </submittedName>
</protein>
<sequence length="52" mass="5529">MGTCGGRRGWSRWHSTGTCRSCRRFPAERSCIAGNMSHKPCGIGLACSIAGT</sequence>
<dbReference type="EMBL" id="CAMGYJ010000006">
    <property type="protein sequence ID" value="CAI0435726.1"/>
    <property type="molecule type" value="Genomic_DNA"/>
</dbReference>